<organism evidence="2 3">
    <name type="scientific">Methylobacillus rhizosphaerae</name>
    <dbReference type="NCBI Taxonomy" id="551994"/>
    <lineage>
        <taxon>Bacteria</taxon>
        <taxon>Pseudomonadati</taxon>
        <taxon>Pseudomonadota</taxon>
        <taxon>Betaproteobacteria</taxon>
        <taxon>Nitrosomonadales</taxon>
        <taxon>Methylophilaceae</taxon>
        <taxon>Methylobacillus</taxon>
    </lineage>
</organism>
<proteinExistence type="predicted"/>
<evidence type="ECO:0000256" key="1">
    <source>
        <dbReference type="ARBA" id="ARBA00034923"/>
    </source>
</evidence>
<sequence length="366" mass="40433">MASTNEVVIACAGSGKTTYLLERALADPTKRALIITYTNENLREINSRLWQRSAGSHAHVETMTIFEFLLRECIKPYQTFKAGIAQIRSVNFVSDRPRFAKKSDFKASYLDDSHNVYRDAVSDLACVLNAESGGKVVARLEAIYDAILIDEMQDLAGWDLEFVQLLLGSSIEVTLVGDPRQSVYFTNQSAKNKNKKGVSILDWIDERVQAGTCRKVEHAHSHRCVQTICTFADALFPNMTATTSHNGEQTGHDGVFLVKAADLDAYRAAYEPQELRWDKRCKTAGEGAKNFGQVKGLTFTRVLIHPTKPITKYVEDGTVLSDGSVSKFYVGVTRARQSVAILTEAATTSSSLPYWSPPSGPVADVH</sequence>
<dbReference type="Pfam" id="PF13245">
    <property type="entry name" value="AAA_19"/>
    <property type="match status" value="1"/>
</dbReference>
<keyword evidence="2" id="KW-0378">Hydrolase</keyword>
<keyword evidence="2" id="KW-0347">Helicase</keyword>
<protein>
    <recommendedName>
        <fullName evidence="1">DNA 3'-5' helicase II</fullName>
    </recommendedName>
</protein>
<dbReference type="InterPro" id="IPR027417">
    <property type="entry name" value="P-loop_NTPase"/>
</dbReference>
<evidence type="ECO:0000313" key="3">
    <source>
        <dbReference type="Proteomes" id="UP000198305"/>
    </source>
</evidence>
<dbReference type="Gene3D" id="3.40.50.300">
    <property type="entry name" value="P-loop containing nucleotide triphosphate hydrolases"/>
    <property type="match status" value="1"/>
</dbReference>
<dbReference type="GO" id="GO:0005524">
    <property type="term" value="F:ATP binding"/>
    <property type="evidence" value="ECO:0007669"/>
    <property type="project" value="InterPro"/>
</dbReference>
<reference evidence="3" key="1">
    <citation type="submission" date="2017-06" db="EMBL/GenBank/DDBJ databases">
        <authorList>
            <person name="Varghese N."/>
            <person name="Submissions S."/>
        </authorList>
    </citation>
    <scope>NUCLEOTIDE SEQUENCE [LARGE SCALE GENOMIC DNA]</scope>
    <source>
        <strain evidence="3">Ca-68</strain>
    </source>
</reference>
<name>A0A239B6T2_9PROT</name>
<keyword evidence="2" id="KW-0067">ATP-binding</keyword>
<dbReference type="SUPFAM" id="SSF52540">
    <property type="entry name" value="P-loop containing nucleoside triphosphate hydrolases"/>
    <property type="match status" value="1"/>
</dbReference>
<dbReference type="Proteomes" id="UP000198305">
    <property type="component" value="Unassembled WGS sequence"/>
</dbReference>
<keyword evidence="3" id="KW-1185">Reference proteome</keyword>
<dbReference type="GO" id="GO:0000725">
    <property type="term" value="P:recombinational repair"/>
    <property type="evidence" value="ECO:0007669"/>
    <property type="project" value="TreeGrafter"/>
</dbReference>
<dbReference type="AlphaFoldDB" id="A0A239B6T2"/>
<gene>
    <name evidence="2" type="ORF">SAMN05192560_2320</name>
</gene>
<dbReference type="PANTHER" id="PTHR11070">
    <property type="entry name" value="UVRD / RECB / PCRA DNA HELICASE FAMILY MEMBER"/>
    <property type="match status" value="1"/>
</dbReference>
<dbReference type="GO" id="GO:0003677">
    <property type="term" value="F:DNA binding"/>
    <property type="evidence" value="ECO:0007669"/>
    <property type="project" value="InterPro"/>
</dbReference>
<keyword evidence="2" id="KW-0547">Nucleotide-binding</keyword>
<evidence type="ECO:0000313" key="2">
    <source>
        <dbReference type="EMBL" id="SNS03550.1"/>
    </source>
</evidence>
<dbReference type="RefSeq" id="WP_179212152.1">
    <property type="nucleotide sequence ID" value="NZ_FZOA01000014.1"/>
</dbReference>
<accession>A0A239B6T2</accession>
<dbReference type="PANTHER" id="PTHR11070:SF2">
    <property type="entry name" value="ATP-DEPENDENT DNA HELICASE SRS2"/>
    <property type="match status" value="1"/>
</dbReference>
<dbReference type="GO" id="GO:0043138">
    <property type="term" value="F:3'-5' DNA helicase activity"/>
    <property type="evidence" value="ECO:0007669"/>
    <property type="project" value="TreeGrafter"/>
</dbReference>
<dbReference type="InterPro" id="IPR000212">
    <property type="entry name" value="DNA_helicase_UvrD/REP"/>
</dbReference>
<dbReference type="EMBL" id="FZOA01000014">
    <property type="protein sequence ID" value="SNS03550.1"/>
    <property type="molecule type" value="Genomic_DNA"/>
</dbReference>